<evidence type="ECO:0000256" key="1">
    <source>
        <dbReference type="ARBA" id="ARBA00004141"/>
    </source>
</evidence>
<reference evidence="8 9" key="1">
    <citation type="submission" date="2018-03" db="EMBL/GenBank/DDBJ databases">
        <title>Alkalicoccus saliphilus sp. nov., isolated from a mineral pool.</title>
        <authorList>
            <person name="Zhao B."/>
        </authorList>
    </citation>
    <scope>NUCLEOTIDE SEQUENCE [LARGE SCALE GENOMIC DNA]</scope>
    <source>
        <strain evidence="8 9">6AG</strain>
    </source>
</reference>
<evidence type="ECO:0000256" key="3">
    <source>
        <dbReference type="ARBA" id="ARBA00022989"/>
    </source>
</evidence>
<dbReference type="AlphaFoldDB" id="A0A2T4UAV4"/>
<gene>
    <name evidence="8" type="ORF">C6Y45_01000</name>
</gene>
<evidence type="ECO:0000259" key="6">
    <source>
        <dbReference type="Pfam" id="PF01957"/>
    </source>
</evidence>
<evidence type="ECO:0000313" key="9">
    <source>
        <dbReference type="Proteomes" id="UP000240509"/>
    </source>
</evidence>
<organism evidence="8 9">
    <name type="scientific">Alkalicoccus saliphilus</name>
    <dbReference type="NCBI Taxonomy" id="200989"/>
    <lineage>
        <taxon>Bacteria</taxon>
        <taxon>Bacillati</taxon>
        <taxon>Bacillota</taxon>
        <taxon>Bacilli</taxon>
        <taxon>Bacillales</taxon>
        <taxon>Bacillaceae</taxon>
        <taxon>Alkalicoccus</taxon>
    </lineage>
</organism>
<keyword evidence="2 5" id="KW-0812">Transmembrane</keyword>
<comment type="subcellular location">
    <subcellularLocation>
        <location evidence="1">Membrane</location>
        <topology evidence="1">Multi-pass membrane protein</topology>
    </subcellularLocation>
</comment>
<evidence type="ECO:0000256" key="5">
    <source>
        <dbReference type="SAM" id="Phobius"/>
    </source>
</evidence>
<dbReference type="InterPro" id="IPR002810">
    <property type="entry name" value="NfeD-like_C"/>
</dbReference>
<feature type="transmembrane region" description="Helical" evidence="5">
    <location>
        <begin position="101"/>
        <end position="119"/>
    </location>
</feature>
<dbReference type="EMBL" id="PZJJ01000001">
    <property type="protein sequence ID" value="PTL40513.1"/>
    <property type="molecule type" value="Genomic_DNA"/>
</dbReference>
<evidence type="ECO:0000259" key="7">
    <source>
        <dbReference type="Pfam" id="PF24961"/>
    </source>
</evidence>
<evidence type="ECO:0000313" key="8">
    <source>
        <dbReference type="EMBL" id="PTL40513.1"/>
    </source>
</evidence>
<dbReference type="Pfam" id="PF01957">
    <property type="entry name" value="NfeD"/>
    <property type="match status" value="1"/>
</dbReference>
<dbReference type="RefSeq" id="WP_107583062.1">
    <property type="nucleotide sequence ID" value="NZ_PZJJ01000001.1"/>
</dbReference>
<evidence type="ECO:0000256" key="4">
    <source>
        <dbReference type="ARBA" id="ARBA00023136"/>
    </source>
</evidence>
<feature type="domain" description="NfeD-like C-terminal" evidence="6">
    <location>
        <begin position="152"/>
        <end position="207"/>
    </location>
</feature>
<keyword evidence="3 5" id="KW-1133">Transmembrane helix</keyword>
<comment type="caution">
    <text evidence="8">The sequence shown here is derived from an EMBL/GenBank/DDBJ whole genome shotgun (WGS) entry which is preliminary data.</text>
</comment>
<feature type="transmembrane region" description="Helical" evidence="5">
    <location>
        <begin position="55"/>
        <end position="72"/>
    </location>
</feature>
<feature type="domain" description="NfeD integral membrane" evidence="7">
    <location>
        <begin position="9"/>
        <end position="120"/>
    </location>
</feature>
<dbReference type="PANTHER" id="PTHR33507:SF3">
    <property type="entry name" value="INNER MEMBRANE PROTEIN YBBJ"/>
    <property type="match status" value="1"/>
</dbReference>
<dbReference type="SUPFAM" id="SSF141322">
    <property type="entry name" value="NfeD domain-like"/>
    <property type="match status" value="1"/>
</dbReference>
<dbReference type="InterPro" id="IPR012340">
    <property type="entry name" value="NA-bd_OB-fold"/>
</dbReference>
<sequence length="218" mass="24083">MEFLDMAVIGFLVVFIATLFIFGEVMVKAKGLFAVIGIVIMTLYFSYHLQAGDSFWVVILYVAGLALIIFDGKVTTDGTIAGVGVLLMIFGLALPAPSFTYGLLVAMAFVAAAPTSYLFTKVFPSRTMWEKVLLKDRLTSEEGYSTMNESYKELIGKEGKTKTPFRPTGTVEIEGKYYSATTDNFWLGEASRVKVVQADGTRILVTPMEEEEKQEESK</sequence>
<feature type="transmembrane region" description="Helical" evidence="5">
    <location>
        <begin position="79"/>
        <end position="95"/>
    </location>
</feature>
<protein>
    <submittedName>
        <fullName evidence="8">Uncharacterized protein</fullName>
    </submittedName>
</protein>
<dbReference type="Proteomes" id="UP000240509">
    <property type="component" value="Unassembled WGS sequence"/>
</dbReference>
<dbReference type="OrthoDB" id="9806253at2"/>
<evidence type="ECO:0000256" key="2">
    <source>
        <dbReference type="ARBA" id="ARBA00022692"/>
    </source>
</evidence>
<keyword evidence="9" id="KW-1185">Reference proteome</keyword>
<accession>A0A2T4UAV4</accession>
<keyword evidence="4 5" id="KW-0472">Membrane</keyword>
<dbReference type="InterPro" id="IPR052165">
    <property type="entry name" value="Membrane_assoc_protease"/>
</dbReference>
<name>A0A2T4UAV4_9BACI</name>
<feature type="transmembrane region" description="Helical" evidence="5">
    <location>
        <begin position="32"/>
        <end position="49"/>
    </location>
</feature>
<dbReference type="PANTHER" id="PTHR33507">
    <property type="entry name" value="INNER MEMBRANE PROTEIN YBBJ"/>
    <property type="match status" value="1"/>
</dbReference>
<dbReference type="InterPro" id="IPR056739">
    <property type="entry name" value="NfeD_membrane"/>
</dbReference>
<dbReference type="GO" id="GO:0005886">
    <property type="term" value="C:plasma membrane"/>
    <property type="evidence" value="ECO:0007669"/>
    <property type="project" value="TreeGrafter"/>
</dbReference>
<feature type="transmembrane region" description="Helical" evidence="5">
    <location>
        <begin position="6"/>
        <end position="25"/>
    </location>
</feature>
<dbReference type="Gene3D" id="2.40.50.140">
    <property type="entry name" value="Nucleic acid-binding proteins"/>
    <property type="match status" value="1"/>
</dbReference>
<proteinExistence type="predicted"/>
<dbReference type="Pfam" id="PF24961">
    <property type="entry name" value="NfeD_membrane"/>
    <property type="match status" value="1"/>
</dbReference>